<organism evidence="2 3">
    <name type="scientific">Alternaria atra</name>
    <dbReference type="NCBI Taxonomy" id="119953"/>
    <lineage>
        <taxon>Eukaryota</taxon>
        <taxon>Fungi</taxon>
        <taxon>Dikarya</taxon>
        <taxon>Ascomycota</taxon>
        <taxon>Pezizomycotina</taxon>
        <taxon>Dothideomycetes</taxon>
        <taxon>Pleosporomycetidae</taxon>
        <taxon>Pleosporales</taxon>
        <taxon>Pleosporineae</taxon>
        <taxon>Pleosporaceae</taxon>
        <taxon>Alternaria</taxon>
        <taxon>Alternaria sect. Ulocladioides</taxon>
    </lineage>
</organism>
<accession>A0A8J2I419</accession>
<dbReference type="RefSeq" id="XP_043169881.1">
    <property type="nucleotide sequence ID" value="XM_043313946.1"/>
</dbReference>
<dbReference type="OrthoDB" id="5286775at2759"/>
<dbReference type="AlphaFoldDB" id="A0A8J2I419"/>
<feature type="region of interest" description="Disordered" evidence="1">
    <location>
        <begin position="33"/>
        <end position="93"/>
    </location>
</feature>
<proteinExistence type="predicted"/>
<dbReference type="Proteomes" id="UP000676310">
    <property type="component" value="Unassembled WGS sequence"/>
</dbReference>
<reference evidence="2" key="1">
    <citation type="submission" date="2021-05" db="EMBL/GenBank/DDBJ databases">
        <authorList>
            <person name="Stam R."/>
        </authorList>
    </citation>
    <scope>NUCLEOTIDE SEQUENCE</scope>
    <source>
        <strain evidence="2">CS162</strain>
    </source>
</reference>
<dbReference type="GeneID" id="67018202"/>
<protein>
    <submittedName>
        <fullName evidence="2">Uncharacterized protein</fullName>
    </submittedName>
</protein>
<feature type="compositionally biased region" description="Basic and acidic residues" evidence="1">
    <location>
        <begin position="53"/>
        <end position="63"/>
    </location>
</feature>
<evidence type="ECO:0000313" key="2">
    <source>
        <dbReference type="EMBL" id="CAG5162935.1"/>
    </source>
</evidence>
<comment type="caution">
    <text evidence="2">The sequence shown here is derived from an EMBL/GenBank/DDBJ whole genome shotgun (WGS) entry which is preliminary data.</text>
</comment>
<evidence type="ECO:0000313" key="3">
    <source>
        <dbReference type="Proteomes" id="UP000676310"/>
    </source>
</evidence>
<gene>
    <name evidence="2" type="ORF">ALTATR162_LOCUS6325</name>
</gene>
<evidence type="ECO:0000256" key="1">
    <source>
        <dbReference type="SAM" id="MobiDB-lite"/>
    </source>
</evidence>
<keyword evidence="3" id="KW-1185">Reference proteome</keyword>
<sequence length="402" mass="45887">MAFLRGIPETIWNYVSPRKIQHRREKPFAFKTPAIPTRTTPLPKQTAPLTREMSPEARVKTCDPRAPSSHFDIDATLLPPSPPASAISSKDLEDDTLVVNSPAAPDNETEGSSADLWDANEETMVVDDGTYMVVQKKVNYHQERQRQDQQARDLRDAGWSEDAVFLFQKLGMRGFEPLMPISWIDDLETVPADLFTENIDKAFIKPAYGTEHNAQYALEKLFDLGSVSRDAWYTRTKRAPHFQIGKAVKAYTKWAMKDGRVEHLWSQLPLFQTVTFSKHVHPAVGERKMIEKLGRLHELWYDALQIDEAVDRGDSIVPEVPTLYGITATHTVMAFVSYAPPTKKNEQPSVRLLAMYDFMQEGCDVWNSLAISIFIIHCRNRMMQLREWLPEPEVSTEEDPDL</sequence>
<dbReference type="EMBL" id="CAJRGZ010000019">
    <property type="protein sequence ID" value="CAG5162935.1"/>
    <property type="molecule type" value="Genomic_DNA"/>
</dbReference>
<name>A0A8J2I419_9PLEO</name>